<accession>A0A448WY25</accession>
<proteinExistence type="predicted"/>
<dbReference type="AlphaFoldDB" id="A0A448WY25"/>
<comment type="caution">
    <text evidence="1">The sequence shown here is derived from an EMBL/GenBank/DDBJ whole genome shotgun (WGS) entry which is preliminary data.</text>
</comment>
<dbReference type="Proteomes" id="UP000784294">
    <property type="component" value="Unassembled WGS sequence"/>
</dbReference>
<organism evidence="1 2">
    <name type="scientific">Protopolystoma xenopodis</name>
    <dbReference type="NCBI Taxonomy" id="117903"/>
    <lineage>
        <taxon>Eukaryota</taxon>
        <taxon>Metazoa</taxon>
        <taxon>Spiralia</taxon>
        <taxon>Lophotrochozoa</taxon>
        <taxon>Platyhelminthes</taxon>
        <taxon>Monogenea</taxon>
        <taxon>Polyopisthocotylea</taxon>
        <taxon>Polystomatidea</taxon>
        <taxon>Polystomatidae</taxon>
        <taxon>Protopolystoma</taxon>
    </lineage>
</organism>
<evidence type="ECO:0000313" key="2">
    <source>
        <dbReference type="Proteomes" id="UP000784294"/>
    </source>
</evidence>
<protein>
    <submittedName>
        <fullName evidence="1">Uncharacterized protein</fullName>
    </submittedName>
</protein>
<keyword evidence="2" id="KW-1185">Reference proteome</keyword>
<name>A0A448WY25_9PLAT</name>
<reference evidence="1" key="1">
    <citation type="submission" date="2018-11" db="EMBL/GenBank/DDBJ databases">
        <authorList>
            <consortium name="Pathogen Informatics"/>
        </authorList>
    </citation>
    <scope>NUCLEOTIDE SEQUENCE</scope>
</reference>
<dbReference type="EMBL" id="CAAALY010059461">
    <property type="protein sequence ID" value="VEL22990.1"/>
    <property type="molecule type" value="Genomic_DNA"/>
</dbReference>
<sequence>MLLPLGLMCPSWLIDSRLYIQPPNRLLLNLGLAVPDTDMSGCLSGGPRPDCLEGQSLNVGKLFDLNSIPETGVRLEITVVCFRVSQTGTLFALGWHG</sequence>
<gene>
    <name evidence="1" type="ORF">PXEA_LOCUS16430</name>
</gene>
<evidence type="ECO:0000313" key="1">
    <source>
        <dbReference type="EMBL" id="VEL22990.1"/>
    </source>
</evidence>